<feature type="region of interest" description="Disordered" evidence="1">
    <location>
        <begin position="81"/>
        <end position="103"/>
    </location>
</feature>
<dbReference type="EMBL" id="BGZK01000010">
    <property type="protein sequence ID" value="GBP03498.1"/>
    <property type="molecule type" value="Genomic_DNA"/>
</dbReference>
<dbReference type="Proteomes" id="UP000299102">
    <property type="component" value="Unassembled WGS sequence"/>
</dbReference>
<name>A0A4C1SQJ0_EUMVA</name>
<evidence type="ECO:0000313" key="3">
    <source>
        <dbReference type="Proteomes" id="UP000299102"/>
    </source>
</evidence>
<reference evidence="2 3" key="1">
    <citation type="journal article" date="2019" name="Commun. Biol.">
        <title>The bagworm genome reveals a unique fibroin gene that provides high tensile strength.</title>
        <authorList>
            <person name="Kono N."/>
            <person name="Nakamura H."/>
            <person name="Ohtoshi R."/>
            <person name="Tomita M."/>
            <person name="Numata K."/>
            <person name="Arakawa K."/>
        </authorList>
    </citation>
    <scope>NUCLEOTIDE SEQUENCE [LARGE SCALE GENOMIC DNA]</scope>
</reference>
<protein>
    <submittedName>
        <fullName evidence="2">Uncharacterized protein</fullName>
    </submittedName>
</protein>
<dbReference type="AlphaFoldDB" id="A0A4C1SQJ0"/>
<evidence type="ECO:0000313" key="2">
    <source>
        <dbReference type="EMBL" id="GBP03498.1"/>
    </source>
</evidence>
<organism evidence="2 3">
    <name type="scientific">Eumeta variegata</name>
    <name type="common">Bagworm moth</name>
    <name type="synonym">Eumeta japonica</name>
    <dbReference type="NCBI Taxonomy" id="151549"/>
    <lineage>
        <taxon>Eukaryota</taxon>
        <taxon>Metazoa</taxon>
        <taxon>Ecdysozoa</taxon>
        <taxon>Arthropoda</taxon>
        <taxon>Hexapoda</taxon>
        <taxon>Insecta</taxon>
        <taxon>Pterygota</taxon>
        <taxon>Neoptera</taxon>
        <taxon>Endopterygota</taxon>
        <taxon>Lepidoptera</taxon>
        <taxon>Glossata</taxon>
        <taxon>Ditrysia</taxon>
        <taxon>Tineoidea</taxon>
        <taxon>Psychidae</taxon>
        <taxon>Oiketicinae</taxon>
        <taxon>Eumeta</taxon>
    </lineage>
</organism>
<sequence>MVVNPVRSPRLSESLLKFHCRLHLISYTEVPAYKASIAQSRTDSISMPDWPRSDEGVKAIGFRHSSHKLFRRFSVHANRTHPCARAHGRPIMGFSPPSDKPNQ</sequence>
<comment type="caution">
    <text evidence="2">The sequence shown here is derived from an EMBL/GenBank/DDBJ whole genome shotgun (WGS) entry which is preliminary data.</text>
</comment>
<accession>A0A4C1SQJ0</accession>
<keyword evidence="3" id="KW-1185">Reference proteome</keyword>
<gene>
    <name evidence="2" type="ORF">EVAR_101837_1</name>
</gene>
<evidence type="ECO:0000256" key="1">
    <source>
        <dbReference type="SAM" id="MobiDB-lite"/>
    </source>
</evidence>
<proteinExistence type="predicted"/>